<feature type="active site" description="Proton donor" evidence="4">
    <location>
        <position position="191"/>
    </location>
</feature>
<evidence type="ECO:0000313" key="9">
    <source>
        <dbReference type="Proteomes" id="UP000199707"/>
    </source>
</evidence>
<accession>A0A1G4VT68</accession>
<dbReference type="SUPFAM" id="SSF51445">
    <property type="entry name" value="(Trans)glycosidases"/>
    <property type="match status" value="1"/>
</dbReference>
<evidence type="ECO:0000256" key="2">
    <source>
        <dbReference type="ARBA" id="ARBA00022801"/>
    </source>
</evidence>
<dbReference type="STRING" id="1502745.SAMN02799620_01589"/>
<protein>
    <submittedName>
        <fullName evidence="8">Glycosyl hydrolase family 26</fullName>
    </submittedName>
</protein>
<evidence type="ECO:0000313" key="8">
    <source>
        <dbReference type="EMBL" id="SCX11568.1"/>
    </source>
</evidence>
<reference evidence="9" key="1">
    <citation type="submission" date="2016-10" db="EMBL/GenBank/DDBJ databases">
        <authorList>
            <person name="Varghese N."/>
            <person name="Submissions S."/>
        </authorList>
    </citation>
    <scope>NUCLEOTIDE SEQUENCE [LARGE SCALE GENOMIC DNA]</scope>
    <source>
        <strain evidence="9">UNC267MFSha1.1M11</strain>
    </source>
</reference>
<feature type="active site" description="Nucleophile" evidence="4">
    <location>
        <position position="344"/>
    </location>
</feature>
<dbReference type="Proteomes" id="UP000199707">
    <property type="component" value="Unassembled WGS sequence"/>
</dbReference>
<name>A0A1G4VT68_9MYCO</name>
<organism evidence="8 9">
    <name type="scientific">Mycolicibacterium fluoranthenivorans</name>
    <dbReference type="NCBI Taxonomy" id="258505"/>
    <lineage>
        <taxon>Bacteria</taxon>
        <taxon>Bacillati</taxon>
        <taxon>Actinomycetota</taxon>
        <taxon>Actinomycetes</taxon>
        <taxon>Mycobacteriales</taxon>
        <taxon>Mycobacteriaceae</taxon>
        <taxon>Mycolicibacterium</taxon>
    </lineage>
</organism>
<gene>
    <name evidence="8" type="ORF">SAMN02799620_01589</name>
</gene>
<feature type="compositionally biased region" description="Basic and acidic residues" evidence="5">
    <location>
        <begin position="16"/>
        <end position="28"/>
    </location>
</feature>
<evidence type="ECO:0000256" key="3">
    <source>
        <dbReference type="ARBA" id="ARBA00023295"/>
    </source>
</evidence>
<feature type="domain" description="GH26" evidence="7">
    <location>
        <begin position="66"/>
        <end position="419"/>
    </location>
</feature>
<keyword evidence="6" id="KW-0472">Membrane</keyword>
<dbReference type="InterPro" id="IPR000805">
    <property type="entry name" value="Glyco_hydro_26"/>
</dbReference>
<feature type="region of interest" description="Disordered" evidence="5">
    <location>
        <begin position="1"/>
        <end position="39"/>
    </location>
</feature>
<dbReference type="AlphaFoldDB" id="A0A1G4VT68"/>
<dbReference type="PANTHER" id="PTHR40079">
    <property type="entry name" value="MANNAN ENDO-1,4-BETA-MANNOSIDASE E-RELATED"/>
    <property type="match status" value="1"/>
</dbReference>
<evidence type="ECO:0000256" key="5">
    <source>
        <dbReference type="SAM" id="MobiDB-lite"/>
    </source>
</evidence>
<keyword evidence="3 4" id="KW-0326">Glycosidase</keyword>
<dbReference type="InterPro" id="IPR017853">
    <property type="entry name" value="GH"/>
</dbReference>
<proteinExistence type="inferred from homology"/>
<evidence type="ECO:0000256" key="4">
    <source>
        <dbReference type="PROSITE-ProRule" id="PRU01100"/>
    </source>
</evidence>
<dbReference type="GO" id="GO:0006080">
    <property type="term" value="P:substituted mannan metabolic process"/>
    <property type="evidence" value="ECO:0007669"/>
    <property type="project" value="InterPro"/>
</dbReference>
<dbReference type="PROSITE" id="PS51764">
    <property type="entry name" value="GH26"/>
    <property type="match status" value="1"/>
</dbReference>
<keyword evidence="6" id="KW-1133">Transmembrane helix</keyword>
<sequence length="432" mass="48474">MTHDMHDNGVRTFPRPGEHGDTSARHDGEEPEFVAHPTRRRRRGQNVIVPLIAMLLGVILVIVIEPQIRPLQLLLGRCKVSNASAVIPKDGVLFGVNLDWKSETLGEHRANLGHAPAMAVEFSDIPYDRPTWEHTKSAARQIKENGGALLLTLEPHGGLDTVSPEVIRTLAYDLLDLNNSGVAVIVRFAHEMNGSWYAWGQQPDHYKAVFRQVADAVHHIAPGSAMMWAPNYGGGYPFSGGKFAAAPGTEVYHELDTDHDGVLTMTDDSYEPYYPGDAYVDWVGVSLYHWGNRRPWGNNEITEPHKFIDMLTGTYDGTAGDDLGVPDFYQVYGVQHHKPVAIVETAAIFTPSRSGQSELDVKQAWWRQVFSAETRQRFPQLKMINWFEWRKFEIEINDWVDWRAAGAPAIKNAFVADLPDWLHYADSVDACE</sequence>
<evidence type="ECO:0000256" key="6">
    <source>
        <dbReference type="SAM" id="Phobius"/>
    </source>
</evidence>
<keyword evidence="6" id="KW-0812">Transmembrane</keyword>
<evidence type="ECO:0000259" key="7">
    <source>
        <dbReference type="PROSITE" id="PS51764"/>
    </source>
</evidence>
<dbReference type="EMBL" id="FMUB01000003">
    <property type="protein sequence ID" value="SCX11568.1"/>
    <property type="molecule type" value="Genomic_DNA"/>
</dbReference>
<dbReference type="Gene3D" id="3.20.20.80">
    <property type="entry name" value="Glycosidases"/>
    <property type="match status" value="1"/>
</dbReference>
<dbReference type="InterPro" id="IPR022790">
    <property type="entry name" value="GH26_dom"/>
</dbReference>
<feature type="transmembrane region" description="Helical" evidence="6">
    <location>
        <begin position="47"/>
        <end position="64"/>
    </location>
</feature>
<evidence type="ECO:0000256" key="1">
    <source>
        <dbReference type="ARBA" id="ARBA00007754"/>
    </source>
</evidence>
<dbReference type="RefSeq" id="WP_235632759.1">
    <property type="nucleotide sequence ID" value="NZ_FMUB01000003.1"/>
</dbReference>
<dbReference type="GO" id="GO:0016985">
    <property type="term" value="F:mannan endo-1,4-beta-mannosidase activity"/>
    <property type="evidence" value="ECO:0007669"/>
    <property type="project" value="InterPro"/>
</dbReference>
<comment type="similarity">
    <text evidence="1 4">Belongs to the glycosyl hydrolase 26 family.</text>
</comment>
<dbReference type="Pfam" id="PF02156">
    <property type="entry name" value="Glyco_hydro_26"/>
    <property type="match status" value="1"/>
</dbReference>
<keyword evidence="2 4" id="KW-0378">Hydrolase</keyword>
<dbReference type="PANTHER" id="PTHR40079:SF4">
    <property type="entry name" value="GH26 DOMAIN-CONTAINING PROTEIN-RELATED"/>
    <property type="match status" value="1"/>
</dbReference>